<dbReference type="PANTHER" id="PTHR23077:SF27">
    <property type="entry name" value="ATPASE FAMILY GENE 2 PROTEIN HOMOLOG A"/>
    <property type="match status" value="1"/>
</dbReference>
<evidence type="ECO:0000256" key="1">
    <source>
        <dbReference type="ARBA" id="ARBA00022741"/>
    </source>
</evidence>
<dbReference type="InterPro" id="IPR003960">
    <property type="entry name" value="ATPase_AAA_CS"/>
</dbReference>
<dbReference type="InterPro" id="IPR050168">
    <property type="entry name" value="AAA_ATPase_domain"/>
</dbReference>
<gene>
    <name evidence="4" type="ORF">H103_00095</name>
</gene>
<sequence length="818" mass="89368">MAESKLFTVRPASKQARADHKDTFRVYLSPASLLQVKVRVGELCQLETYSIASNGHGGGGGGGAVGAAAGSKVKTAIAWSAAEKIHDNIIQTTKQMQELYGLRLGDKVSISPAFDPLADIETVRLEEVKRSSSAGTSPAASSVTSELAAEERPHWEWALEYPLSKCEVVSLGLTFDVELKGVSRRFKVVHINAGSSSNDTANTIFKYTQQSKVTIGKADEVPGDADPASTGRLEVTADGLGGLAPQLAVVNERLQDFNTHDQMIIMPSFYTSTGGILIYGAKGTGKSAMLAKIGETNWRRTFNVTSSITSRTGGDGAAVLRKIFSDALKYQPSLIKIDQLDFIAPKRSSAGSTDASLSPALCEALDSLQDSKVLVVACTRHPNDVDDSLRTPHRLGIEIELQIPTSKSRLEILQALRGSATQPTNRVLETIAAKTHGYVGADLLSLLQLSCRKAKARMLSPAPPPPLTNGTSTFGNRFYAGEYENESDGYFDEDDDEGGYYEDHLDLSSDKPQPLKIYEKDMLLAMKEVRPTAMREVFLETPSVRWSDIGGQRYIKNRLQKAVERPLKNPERMKNLNISGKKGILLYGPPGCSKTMMVKALATEAGLNFLAVKGAEMLSMYVGESEKAMREIFRKARAASPSIIFFDEIDAIASRRDAGSHGGINILTTLLNEMDGIEELKNVLVVAATNKPEILDPALMRPGRLDSILYIGLPDMEARKEIFENWIDRADVDDEVDALILASVTDGHSGAELVNICETAAELCLDEEEEKRMPNLQIQVHHFRASLEMVPKRTQPEVIQAYEEWSRSFANNQQITIL</sequence>
<dbReference type="FunFam" id="3.40.50.300:FF:001721">
    <property type="entry name" value="AAA family ATPase, putative"/>
    <property type="match status" value="1"/>
</dbReference>
<dbReference type="Gene3D" id="1.10.8.60">
    <property type="match status" value="2"/>
</dbReference>
<proteinExistence type="predicted"/>
<reference evidence="4" key="1">
    <citation type="submission" date="2014-02" db="EMBL/GenBank/DDBJ databases">
        <title>The Genome Sequence of Trichophyton rubrum (morphotype fischeri) CBS 288.86.</title>
        <authorList>
            <consortium name="The Broad Institute Genomics Platform"/>
            <person name="Cuomo C.A."/>
            <person name="White T.C."/>
            <person name="Graser Y."/>
            <person name="Martinez-Rossi N."/>
            <person name="Heitman J."/>
            <person name="Young S.K."/>
            <person name="Zeng Q."/>
            <person name="Gargeya S."/>
            <person name="Abouelleil A."/>
            <person name="Alvarado L."/>
            <person name="Chapman S.B."/>
            <person name="Gainer-Dewar J."/>
            <person name="Goldberg J."/>
            <person name="Griggs A."/>
            <person name="Gujja S."/>
            <person name="Hansen M."/>
            <person name="Howarth C."/>
            <person name="Imamovic A."/>
            <person name="Larimer J."/>
            <person name="Martinez D."/>
            <person name="Murphy C."/>
            <person name="Pearson M.D."/>
            <person name="Persinoti G."/>
            <person name="Poon T."/>
            <person name="Priest M."/>
            <person name="Roberts A.D."/>
            <person name="Saif S."/>
            <person name="Shea T.D."/>
            <person name="Sykes S.N."/>
            <person name="Wortman J."/>
            <person name="Nusbaum C."/>
            <person name="Birren B."/>
        </authorList>
    </citation>
    <scope>NUCLEOTIDE SEQUENCE [LARGE SCALE GENOMIC DNA]</scope>
    <source>
        <strain evidence="4">CBS 288.86</strain>
    </source>
</reference>
<dbReference type="AlphaFoldDB" id="A0A022WH04"/>
<evidence type="ECO:0000259" key="3">
    <source>
        <dbReference type="SMART" id="SM00382"/>
    </source>
</evidence>
<dbReference type="PROSITE" id="PS00674">
    <property type="entry name" value="AAA"/>
    <property type="match status" value="1"/>
</dbReference>
<dbReference type="CDD" id="cd19511">
    <property type="entry name" value="RecA-like_CDC48_r2-like"/>
    <property type="match status" value="1"/>
</dbReference>
<name>A0A022WH04_TRIRU</name>
<dbReference type="PANTHER" id="PTHR23077">
    <property type="entry name" value="AAA-FAMILY ATPASE"/>
    <property type="match status" value="1"/>
</dbReference>
<dbReference type="Proteomes" id="UP000023758">
    <property type="component" value="Unassembled WGS sequence"/>
</dbReference>
<dbReference type="EMBL" id="KK207679">
    <property type="protein sequence ID" value="EZF57680.1"/>
    <property type="molecule type" value="Genomic_DNA"/>
</dbReference>
<dbReference type="Gene3D" id="3.40.50.300">
    <property type="entry name" value="P-loop containing nucleotide triphosphate hydrolases"/>
    <property type="match status" value="2"/>
</dbReference>
<dbReference type="GO" id="GO:0005737">
    <property type="term" value="C:cytoplasm"/>
    <property type="evidence" value="ECO:0007669"/>
    <property type="project" value="TreeGrafter"/>
</dbReference>
<protein>
    <recommendedName>
        <fullName evidence="3">AAA+ ATPase domain-containing protein</fullName>
    </recommendedName>
</protein>
<organism evidence="4">
    <name type="scientific">Trichophyton rubrum CBS 288.86</name>
    <dbReference type="NCBI Taxonomy" id="1215330"/>
    <lineage>
        <taxon>Eukaryota</taxon>
        <taxon>Fungi</taxon>
        <taxon>Dikarya</taxon>
        <taxon>Ascomycota</taxon>
        <taxon>Pezizomycotina</taxon>
        <taxon>Eurotiomycetes</taxon>
        <taxon>Eurotiomycetidae</taxon>
        <taxon>Onygenales</taxon>
        <taxon>Arthrodermataceae</taxon>
        <taxon>Trichophyton</taxon>
    </lineage>
</organism>
<dbReference type="InterPro" id="IPR003959">
    <property type="entry name" value="ATPase_AAA_core"/>
</dbReference>
<dbReference type="HOGENOM" id="CLU_000688_12_3_1"/>
<feature type="domain" description="AAA+ ATPase" evidence="3">
    <location>
        <begin position="272"/>
        <end position="405"/>
    </location>
</feature>
<evidence type="ECO:0000313" key="4">
    <source>
        <dbReference type="EMBL" id="EZF57680.1"/>
    </source>
</evidence>
<keyword evidence="2" id="KW-0067">ATP-binding</keyword>
<dbReference type="InterPro" id="IPR027417">
    <property type="entry name" value="P-loop_NTPase"/>
</dbReference>
<dbReference type="SUPFAM" id="SSF52540">
    <property type="entry name" value="P-loop containing nucleoside triphosphate hydrolases"/>
    <property type="match status" value="2"/>
</dbReference>
<dbReference type="GO" id="GO:0016887">
    <property type="term" value="F:ATP hydrolysis activity"/>
    <property type="evidence" value="ECO:0007669"/>
    <property type="project" value="InterPro"/>
</dbReference>
<feature type="domain" description="AAA+ ATPase" evidence="3">
    <location>
        <begin position="580"/>
        <end position="715"/>
    </location>
</feature>
<dbReference type="Pfam" id="PF00004">
    <property type="entry name" value="AAA"/>
    <property type="match status" value="2"/>
</dbReference>
<accession>A0A022WH04</accession>
<dbReference type="SMART" id="SM00382">
    <property type="entry name" value="AAA"/>
    <property type="match status" value="2"/>
</dbReference>
<keyword evidence="1" id="KW-0547">Nucleotide-binding</keyword>
<evidence type="ECO:0000256" key="2">
    <source>
        <dbReference type="ARBA" id="ARBA00022840"/>
    </source>
</evidence>
<dbReference type="OrthoDB" id="27435at2759"/>
<dbReference type="GO" id="GO:0005524">
    <property type="term" value="F:ATP binding"/>
    <property type="evidence" value="ECO:0007669"/>
    <property type="project" value="UniProtKB-KW"/>
</dbReference>
<dbReference type="InterPro" id="IPR003593">
    <property type="entry name" value="AAA+_ATPase"/>
</dbReference>